<dbReference type="OrthoDB" id="196717at2759"/>
<proteinExistence type="predicted"/>
<accession>A0A3P7LBF3</accession>
<protein>
    <submittedName>
        <fullName evidence="1">Uncharacterized protein</fullName>
    </submittedName>
</protein>
<dbReference type="AlphaFoldDB" id="A0A3P7LBF3"/>
<gene>
    <name evidence="1" type="ORF">DILT_LOCUS10296</name>
</gene>
<dbReference type="EMBL" id="UYRU01059352">
    <property type="protein sequence ID" value="VDN14465.1"/>
    <property type="molecule type" value="Genomic_DNA"/>
</dbReference>
<evidence type="ECO:0000313" key="2">
    <source>
        <dbReference type="Proteomes" id="UP000281553"/>
    </source>
</evidence>
<sequence>MSVLNVIKACRKGSAPWPTLPAIMRPLLGNIFAYALSRMWLIYSPTSVITQSPRLFLLCIGTLSAHITHIRRVPERSPKSVSRNTRFVAGEAGGRGSRIAHTYIWFAYRMKHNHANHLFVVRVTMRTGWW</sequence>
<name>A0A3P7LBF3_DIBLA</name>
<reference evidence="1 2" key="1">
    <citation type="submission" date="2018-11" db="EMBL/GenBank/DDBJ databases">
        <authorList>
            <consortium name="Pathogen Informatics"/>
        </authorList>
    </citation>
    <scope>NUCLEOTIDE SEQUENCE [LARGE SCALE GENOMIC DNA]</scope>
</reference>
<organism evidence="1 2">
    <name type="scientific">Dibothriocephalus latus</name>
    <name type="common">Fish tapeworm</name>
    <name type="synonym">Diphyllobothrium latum</name>
    <dbReference type="NCBI Taxonomy" id="60516"/>
    <lineage>
        <taxon>Eukaryota</taxon>
        <taxon>Metazoa</taxon>
        <taxon>Spiralia</taxon>
        <taxon>Lophotrochozoa</taxon>
        <taxon>Platyhelminthes</taxon>
        <taxon>Cestoda</taxon>
        <taxon>Eucestoda</taxon>
        <taxon>Diphyllobothriidea</taxon>
        <taxon>Diphyllobothriidae</taxon>
        <taxon>Dibothriocephalus</taxon>
    </lineage>
</organism>
<keyword evidence="2" id="KW-1185">Reference proteome</keyword>
<evidence type="ECO:0000313" key="1">
    <source>
        <dbReference type="EMBL" id="VDN14465.1"/>
    </source>
</evidence>
<dbReference type="Proteomes" id="UP000281553">
    <property type="component" value="Unassembled WGS sequence"/>
</dbReference>